<gene>
    <name evidence="4" type="ORF">RxyAA322_09600</name>
</gene>
<dbReference type="EMBL" id="AP019791">
    <property type="protein sequence ID" value="BBL79106.1"/>
    <property type="molecule type" value="Genomic_DNA"/>
</dbReference>
<dbReference type="PANTHER" id="PTHR47505:SF1">
    <property type="entry name" value="DNA UTILIZATION PROTEIN YHGH"/>
    <property type="match status" value="1"/>
</dbReference>
<protein>
    <submittedName>
        <fullName evidence="4">Amidophosphoribosyltransferase</fullName>
    </submittedName>
</protein>
<sequence>MGSPYLAALLDLLYPQRCAGCGSRASDVLCRSCAGSLPLIEPPLCSRCGLPAPADTPACSGCRGVELHFEGFRAPLRYEGVGREVVHALKYQGYTRLARALCAPLMASVLSEGRFDLVVPVPLHPSRQRRRGYNQAALLARALAGRIGVPFSDKLKAVRRTRDQVELTAAGRRENVRGAFESRGRVGGRVLLVDDVLTTGATMSECARVLLEAGASAVYAVGLCRAR</sequence>
<evidence type="ECO:0000259" key="3">
    <source>
        <dbReference type="Pfam" id="PF18912"/>
    </source>
</evidence>
<evidence type="ECO:0000313" key="5">
    <source>
        <dbReference type="Proteomes" id="UP000318065"/>
    </source>
</evidence>
<dbReference type="AlphaFoldDB" id="A0A510HGK9"/>
<organism evidence="4 5">
    <name type="scientific">Rubrobacter xylanophilus</name>
    <dbReference type="NCBI Taxonomy" id="49319"/>
    <lineage>
        <taxon>Bacteria</taxon>
        <taxon>Bacillati</taxon>
        <taxon>Actinomycetota</taxon>
        <taxon>Rubrobacteria</taxon>
        <taxon>Rubrobacterales</taxon>
        <taxon>Rubrobacteraceae</taxon>
        <taxon>Rubrobacter</taxon>
    </lineage>
</organism>
<feature type="domain" description="Double zinc ribbon" evidence="3">
    <location>
        <begin position="9"/>
        <end position="63"/>
    </location>
</feature>
<dbReference type="RefSeq" id="WP_143527156.1">
    <property type="nucleotide sequence ID" value="NZ_AP019791.1"/>
</dbReference>
<evidence type="ECO:0000256" key="1">
    <source>
        <dbReference type="ARBA" id="ARBA00008007"/>
    </source>
</evidence>
<accession>A0A510HGK9</accession>
<dbReference type="PANTHER" id="PTHR47505">
    <property type="entry name" value="DNA UTILIZATION PROTEIN YHGH"/>
    <property type="match status" value="1"/>
</dbReference>
<keyword evidence="4" id="KW-0808">Transferase</keyword>
<feature type="domain" description="Phosphoribosyltransferase" evidence="2">
    <location>
        <begin position="136"/>
        <end position="224"/>
    </location>
</feature>
<proteinExistence type="inferred from homology"/>
<dbReference type="CDD" id="cd06223">
    <property type="entry name" value="PRTases_typeI"/>
    <property type="match status" value="1"/>
</dbReference>
<keyword evidence="5" id="KW-1185">Reference proteome</keyword>
<dbReference type="OrthoDB" id="5242900at2"/>
<dbReference type="InterPro" id="IPR044005">
    <property type="entry name" value="DZR_2"/>
</dbReference>
<evidence type="ECO:0000259" key="2">
    <source>
        <dbReference type="Pfam" id="PF00156"/>
    </source>
</evidence>
<name>A0A510HGK9_9ACTN</name>
<dbReference type="SUPFAM" id="SSF53271">
    <property type="entry name" value="PRTase-like"/>
    <property type="match status" value="1"/>
</dbReference>
<dbReference type="Gene3D" id="3.40.50.2020">
    <property type="match status" value="1"/>
</dbReference>
<reference evidence="4" key="1">
    <citation type="journal article" date="2019" name="Microbiol. Resour. Announc.">
        <title>Complete Genome Sequence of Rubrobacter xylanophilus Strain AA3-22, Isolated from Arima Onsen in Japan.</title>
        <authorList>
            <person name="Tomariguchi N."/>
            <person name="Miyazaki K."/>
        </authorList>
    </citation>
    <scope>NUCLEOTIDE SEQUENCE [LARGE SCALE GENOMIC DNA]</scope>
    <source>
        <strain evidence="4">AA3-22</strain>
    </source>
</reference>
<comment type="similarity">
    <text evidence="1">Belongs to the ComF/GntX family.</text>
</comment>
<dbReference type="InterPro" id="IPR051910">
    <property type="entry name" value="ComF/GntX_DNA_util-trans"/>
</dbReference>
<dbReference type="GO" id="GO:0016757">
    <property type="term" value="F:glycosyltransferase activity"/>
    <property type="evidence" value="ECO:0007669"/>
    <property type="project" value="UniProtKB-KW"/>
</dbReference>
<evidence type="ECO:0000313" key="4">
    <source>
        <dbReference type="EMBL" id="BBL79106.1"/>
    </source>
</evidence>
<dbReference type="InterPro" id="IPR029057">
    <property type="entry name" value="PRTase-like"/>
</dbReference>
<dbReference type="InterPro" id="IPR000836">
    <property type="entry name" value="PRTase_dom"/>
</dbReference>
<dbReference type="Pfam" id="PF00156">
    <property type="entry name" value="Pribosyltran"/>
    <property type="match status" value="1"/>
</dbReference>
<dbReference type="Proteomes" id="UP000318065">
    <property type="component" value="Chromosome"/>
</dbReference>
<keyword evidence="4" id="KW-0328">Glycosyltransferase</keyword>
<dbReference type="Pfam" id="PF18912">
    <property type="entry name" value="DZR_2"/>
    <property type="match status" value="1"/>
</dbReference>